<proteinExistence type="predicted"/>
<gene>
    <name evidence="2" type="ORF">DME_LOCUS6395</name>
</gene>
<dbReference type="SUPFAM" id="SSF81321">
    <property type="entry name" value="Family A G protein-coupled receptor-like"/>
    <property type="match status" value="1"/>
</dbReference>
<keyword evidence="4" id="KW-1185">Reference proteome</keyword>
<keyword evidence="1" id="KW-0812">Transmembrane</keyword>
<dbReference type="Proteomes" id="UP000274756">
    <property type="component" value="Unassembled WGS sequence"/>
</dbReference>
<reference evidence="2 4" key="2">
    <citation type="submission" date="2018-11" db="EMBL/GenBank/DDBJ databases">
        <authorList>
            <consortium name="Pathogen Informatics"/>
        </authorList>
    </citation>
    <scope>NUCLEOTIDE SEQUENCE [LARGE SCALE GENOMIC DNA]</scope>
</reference>
<evidence type="ECO:0000313" key="4">
    <source>
        <dbReference type="Proteomes" id="UP000274756"/>
    </source>
</evidence>
<dbReference type="STRING" id="318479.A0A0N4U5B9"/>
<reference evidence="5" key="1">
    <citation type="submission" date="2017-02" db="UniProtKB">
        <authorList>
            <consortium name="WormBaseParasite"/>
        </authorList>
    </citation>
    <scope>IDENTIFICATION</scope>
</reference>
<evidence type="ECO:0000256" key="1">
    <source>
        <dbReference type="SAM" id="Phobius"/>
    </source>
</evidence>
<feature type="transmembrane region" description="Helical" evidence="1">
    <location>
        <begin position="69"/>
        <end position="96"/>
    </location>
</feature>
<dbReference type="Gene3D" id="1.20.1070.10">
    <property type="entry name" value="Rhodopsin 7-helix transmembrane proteins"/>
    <property type="match status" value="1"/>
</dbReference>
<organism evidence="3 5">
    <name type="scientific">Dracunculus medinensis</name>
    <name type="common">Guinea worm</name>
    <dbReference type="NCBI Taxonomy" id="318479"/>
    <lineage>
        <taxon>Eukaryota</taxon>
        <taxon>Metazoa</taxon>
        <taxon>Ecdysozoa</taxon>
        <taxon>Nematoda</taxon>
        <taxon>Chromadorea</taxon>
        <taxon>Rhabditida</taxon>
        <taxon>Spirurina</taxon>
        <taxon>Dracunculoidea</taxon>
        <taxon>Dracunculidae</taxon>
        <taxon>Dracunculus</taxon>
    </lineage>
</organism>
<protein>
    <submittedName>
        <fullName evidence="5">G_PROTEIN_RECEP_F1_2 domain-containing protein</fullName>
    </submittedName>
</protein>
<keyword evidence="1" id="KW-1133">Transmembrane helix</keyword>
<dbReference type="WBParaSite" id="DME_0000203501-mRNA-1">
    <property type="protein sequence ID" value="DME_0000203501-mRNA-1"/>
    <property type="gene ID" value="DME_0000203501"/>
</dbReference>
<dbReference type="OrthoDB" id="5864106at2759"/>
<name>A0A0N4U5B9_DRAME</name>
<dbReference type="AlphaFoldDB" id="A0A0N4U5B9"/>
<dbReference type="Proteomes" id="UP000038040">
    <property type="component" value="Unplaced"/>
</dbReference>
<evidence type="ECO:0000313" key="3">
    <source>
        <dbReference type="Proteomes" id="UP000038040"/>
    </source>
</evidence>
<sequence length="196" mass="21445">MVHVQVAKMDPTGYVPQSDAIADIALRYAETGNLRVINVIILSFIIIASFLLNLLLLSTILSSRALRALVLHLLFCHLAVLNILDVISGALISILFVTDDSWLVADLFCRFTVALGEVRFLFIAFNSAFSSNIGGESQKNLYFSSDPLRLFLGQINFTRKLLGNGSTGEWPTLPGFSKARSLLLRGLGIRTAPSAF</sequence>
<evidence type="ECO:0000313" key="2">
    <source>
        <dbReference type="EMBL" id="VDN56422.1"/>
    </source>
</evidence>
<feature type="transmembrane region" description="Helical" evidence="1">
    <location>
        <begin position="36"/>
        <end position="57"/>
    </location>
</feature>
<keyword evidence="1" id="KW-0472">Membrane</keyword>
<evidence type="ECO:0000313" key="5">
    <source>
        <dbReference type="WBParaSite" id="DME_0000203501-mRNA-1"/>
    </source>
</evidence>
<feature type="transmembrane region" description="Helical" evidence="1">
    <location>
        <begin position="102"/>
        <end position="122"/>
    </location>
</feature>
<accession>A0A0N4U5B9</accession>
<dbReference type="EMBL" id="UYYG01001155">
    <property type="protein sequence ID" value="VDN56422.1"/>
    <property type="molecule type" value="Genomic_DNA"/>
</dbReference>